<evidence type="ECO:0000256" key="2">
    <source>
        <dbReference type="ARBA" id="ARBA00022669"/>
    </source>
</evidence>
<comment type="similarity">
    <text evidence="1">Belongs to the glycosyl hydrolase 18 family. Chitinase class II subfamily.</text>
</comment>
<feature type="region of interest" description="Disordered" evidence="7">
    <location>
        <begin position="523"/>
        <end position="554"/>
    </location>
</feature>
<evidence type="ECO:0000259" key="9">
    <source>
        <dbReference type="PROSITE" id="PS50940"/>
    </source>
</evidence>
<dbReference type="Gene3D" id="3.10.50.10">
    <property type="match status" value="1"/>
</dbReference>
<dbReference type="SUPFAM" id="SSF54556">
    <property type="entry name" value="Chitinase insertion domain"/>
    <property type="match status" value="1"/>
</dbReference>
<dbReference type="InterPro" id="IPR001579">
    <property type="entry name" value="Glyco_hydro_18_chit_AS"/>
</dbReference>
<name>A0AAN8JT18_PATCE</name>
<keyword evidence="3 6" id="KW-0378">Hydrolase</keyword>
<feature type="compositionally biased region" description="Low complexity" evidence="7">
    <location>
        <begin position="961"/>
        <end position="972"/>
    </location>
</feature>
<feature type="compositionally biased region" description="Polar residues" evidence="7">
    <location>
        <begin position="523"/>
        <end position="535"/>
    </location>
</feature>
<dbReference type="SUPFAM" id="SSF51445">
    <property type="entry name" value="(Trans)glycosidases"/>
    <property type="match status" value="1"/>
</dbReference>
<feature type="compositionally biased region" description="Polar residues" evidence="7">
    <location>
        <begin position="808"/>
        <end position="819"/>
    </location>
</feature>
<keyword evidence="12" id="KW-1185">Reference proteome</keyword>
<feature type="region of interest" description="Disordered" evidence="7">
    <location>
        <begin position="1078"/>
        <end position="1097"/>
    </location>
</feature>
<dbReference type="Pfam" id="PF00704">
    <property type="entry name" value="Glyco_hydro_18"/>
    <property type="match status" value="1"/>
</dbReference>
<dbReference type="InterPro" id="IPR036508">
    <property type="entry name" value="Chitin-bd_dom_sf"/>
</dbReference>
<dbReference type="InterPro" id="IPR050314">
    <property type="entry name" value="Glycosyl_Hydrlase_18"/>
</dbReference>
<dbReference type="SUPFAM" id="SSF57625">
    <property type="entry name" value="Invertebrate chitin-binding proteins"/>
    <property type="match status" value="1"/>
</dbReference>
<dbReference type="InterPro" id="IPR017853">
    <property type="entry name" value="GH"/>
</dbReference>
<feature type="region of interest" description="Disordered" evidence="7">
    <location>
        <begin position="710"/>
        <end position="745"/>
    </location>
</feature>
<dbReference type="PANTHER" id="PTHR11177:SF317">
    <property type="entry name" value="CHITINASE 12-RELATED"/>
    <property type="match status" value="1"/>
</dbReference>
<organism evidence="11 12">
    <name type="scientific">Patella caerulea</name>
    <name type="common">Rayed Mediterranean limpet</name>
    <dbReference type="NCBI Taxonomy" id="87958"/>
    <lineage>
        <taxon>Eukaryota</taxon>
        <taxon>Metazoa</taxon>
        <taxon>Spiralia</taxon>
        <taxon>Lophotrochozoa</taxon>
        <taxon>Mollusca</taxon>
        <taxon>Gastropoda</taxon>
        <taxon>Patellogastropoda</taxon>
        <taxon>Patelloidea</taxon>
        <taxon>Patellidae</taxon>
        <taxon>Patella</taxon>
    </lineage>
</organism>
<protein>
    <recommendedName>
        <fullName evidence="13">Chitinase</fullName>
    </recommendedName>
</protein>
<dbReference type="PROSITE" id="PS01095">
    <property type="entry name" value="GH18_1"/>
    <property type="match status" value="1"/>
</dbReference>
<feature type="compositionally biased region" description="Basic and acidic residues" evidence="7">
    <location>
        <begin position="448"/>
        <end position="459"/>
    </location>
</feature>
<gene>
    <name evidence="11" type="ORF">SNE40_010260</name>
</gene>
<dbReference type="EMBL" id="JAZGQO010000007">
    <property type="protein sequence ID" value="KAK6182617.1"/>
    <property type="molecule type" value="Genomic_DNA"/>
</dbReference>
<feature type="compositionally biased region" description="Polar residues" evidence="7">
    <location>
        <begin position="951"/>
        <end position="960"/>
    </location>
</feature>
<evidence type="ECO:0000256" key="4">
    <source>
        <dbReference type="ARBA" id="ARBA00023157"/>
    </source>
</evidence>
<dbReference type="GO" id="GO:0008061">
    <property type="term" value="F:chitin binding"/>
    <property type="evidence" value="ECO:0007669"/>
    <property type="project" value="UniProtKB-KW"/>
</dbReference>
<evidence type="ECO:0000256" key="6">
    <source>
        <dbReference type="RuleBase" id="RU000489"/>
    </source>
</evidence>
<dbReference type="Proteomes" id="UP001347796">
    <property type="component" value="Unassembled WGS sequence"/>
</dbReference>
<feature type="signal peptide" evidence="8">
    <location>
        <begin position="1"/>
        <end position="19"/>
    </location>
</feature>
<keyword evidence="4" id="KW-1015">Disulfide bond</keyword>
<dbReference type="FunFam" id="3.20.20.80:FF:000007">
    <property type="entry name" value="Acidic mammalian chitinase"/>
    <property type="match status" value="1"/>
</dbReference>
<evidence type="ECO:0000256" key="5">
    <source>
        <dbReference type="ARBA" id="ARBA00023295"/>
    </source>
</evidence>
<feature type="compositionally biased region" description="Low complexity" evidence="7">
    <location>
        <begin position="536"/>
        <end position="554"/>
    </location>
</feature>
<dbReference type="InterPro" id="IPR001223">
    <property type="entry name" value="Glyco_hydro18_cat"/>
</dbReference>
<reference evidence="11 12" key="1">
    <citation type="submission" date="2024-01" db="EMBL/GenBank/DDBJ databases">
        <title>The genome of the rayed Mediterranean limpet Patella caerulea (Linnaeus, 1758).</title>
        <authorList>
            <person name="Anh-Thu Weber A."/>
            <person name="Halstead-Nussloch G."/>
        </authorList>
    </citation>
    <scope>NUCLEOTIDE SEQUENCE [LARGE SCALE GENOMIC DNA]</scope>
    <source>
        <strain evidence="11">AATW-2023a</strain>
        <tissue evidence="11">Whole specimen</tissue>
    </source>
</reference>
<dbReference type="PROSITE" id="PS50940">
    <property type="entry name" value="CHIT_BIND_II"/>
    <property type="match status" value="1"/>
</dbReference>
<evidence type="ECO:0000256" key="1">
    <source>
        <dbReference type="ARBA" id="ARBA00009121"/>
    </source>
</evidence>
<evidence type="ECO:0008006" key="13">
    <source>
        <dbReference type="Google" id="ProtNLM"/>
    </source>
</evidence>
<feature type="chain" id="PRO_5042844617" description="Chitinase" evidence="8">
    <location>
        <begin position="20"/>
        <end position="1471"/>
    </location>
</feature>
<evidence type="ECO:0000256" key="8">
    <source>
        <dbReference type="SAM" id="SignalP"/>
    </source>
</evidence>
<feature type="compositionally biased region" description="Polar residues" evidence="7">
    <location>
        <begin position="710"/>
        <end position="735"/>
    </location>
</feature>
<evidence type="ECO:0000259" key="10">
    <source>
        <dbReference type="PROSITE" id="PS51910"/>
    </source>
</evidence>
<feature type="region of interest" description="Disordered" evidence="7">
    <location>
        <begin position="412"/>
        <end position="480"/>
    </location>
</feature>
<dbReference type="GO" id="GO:0004568">
    <property type="term" value="F:chitinase activity"/>
    <property type="evidence" value="ECO:0007669"/>
    <property type="project" value="UniProtKB-ARBA"/>
</dbReference>
<evidence type="ECO:0000256" key="3">
    <source>
        <dbReference type="ARBA" id="ARBA00022801"/>
    </source>
</evidence>
<dbReference type="PROSITE" id="PS51910">
    <property type="entry name" value="GH18_2"/>
    <property type="match status" value="1"/>
</dbReference>
<keyword evidence="2" id="KW-0147">Chitin-binding</keyword>
<dbReference type="CDD" id="cd02872">
    <property type="entry name" value="GH18_chitolectin_chitotriosidase"/>
    <property type="match status" value="1"/>
</dbReference>
<dbReference type="SMART" id="SM00494">
    <property type="entry name" value="ChtBD2"/>
    <property type="match status" value="1"/>
</dbReference>
<sequence length="1471" mass="165797">MELRLFYFCLFLLILSVQSGTITKQLQQLDNDTIEPSYKRVCYYTNWSQYRKQPSRFLPFNIDPFLCTHLIFSFSKIDYNGHLAPYEWNDIQYPHLYRQFNGLKKKNPVLKTLLAVGGWTHGSKPFTDMVKTDEGRQSFIDHSVQYLRTHNFDGLDLDWEYPANRGSPTEDKQRFSLLVKELRQAFDQESERTGKERLLLTAAVGGGEKIVESAYEVPTISKYLDFINLMSYDLNGGWSKIIGTNAGLYPSSNIVGKPKPSDSVDGVVQLWLDLGADPSKLVMGIPLYGRSFTLCDGEKINVGDKNCGVGKPAPYTREKGFMAYYEVKEKLKNGWTRKWLDDQQVPVAYNIKEKQWVGYDDVESVIIKTEYIKKKQLAGAMVWAVDLDDFAALQGEVYPLCRAIRSTLEGNVRFPDFSPPPKPKTHKPMQRRKLRKNKIVSAKSKPYKPKDNKKDKEITSAKSKPYKPQHNKKDKEITASTFKENKIGGGIVTHPSILVHTVHDIDNVLATTPSRADISTNVHNRVSSTSGSTTAKPSGSTGIGKTKTTPSSLRTTKYTTSKYTTSKSTTKTTTITTTPSQRLAVAKSRTTQRITAAPKYTVKPTRRYLWQTMKTDPSIKITRDAVTKYRPASTTPPAQGASTRAFIANSSPKDDETELSLVSSPRIKTTLLTSSSITTEKTTQTVGTSGIADATTTSSSVTTNYQAPSNTTIVSETPRTTKGTQAPVFTTTNKNPGMVPSPSTHQKRFKNVFNPYKKKLLFPSREPKKMKSEILFPFIHKPNTKWTPKKEESSTTVTVSSTRQPRITYTDSHTPQMHLSTRKRPSSRHTTVSAKNPSTKTTTPVTISTTKAAPSKLNTNMKKESRSPYSKKDYQAMQQPNKYKLNKTEQAIKVSSKSVLETVGPEFDSRKIITPLDTTKVTTKSSTKLKKWVTPSEHLKPSTIKPDEGNIRSQLISSKDSTTSSDEMNSSSPTLRIITQTTAPITNNFAVGIFQDMQAKFKKNKKYWTTKRQKSETTTPKYDETIPRRTTGSRMGYITLRRHKTMGNRPKITKRPAKITTKSTFSTSRVTAATLKSSGTTISSTTRSPTTYSSRPTTTVTIPIEVLTRNLKSRNKTTPQMKTTNTTPVHPKMAVVTPGFQAVSWTPMVTTPIGTPSTSNIPGFHINVLDHKVGVTSLKRNGLKDINLGFIANDVKDKSETTKDYKPFTNPLNKFAYTEIGHPVEKDPRFGLLKIPRLSKKVLTQSPPKIYRLMTVKEKGTQTPMTEGDIIIKKGNEKIYQYVFHTTKSPITMPWDLPKRDSNEKKLQKLRLKLKSRFSRPSQYEYPRPSQFFKPPKIQNKWKIIKSLASTQNFKPSTMIPTKTRIPLETALYKIDDQFKASKINNIKLRTDVNYEVEAPQVIARQDADSLVQERDFQCPTVFGIFADDDDCHRFYQCVWFVSFHHTCGHGTVWNDNLKICDWPGVNSCST</sequence>
<feature type="region of interest" description="Disordered" evidence="7">
    <location>
        <begin position="937"/>
        <end position="972"/>
    </location>
</feature>
<feature type="compositionally biased region" description="Basic and acidic residues" evidence="7">
    <location>
        <begin position="937"/>
        <end position="950"/>
    </location>
</feature>
<proteinExistence type="inferred from homology"/>
<dbReference type="Pfam" id="PF01607">
    <property type="entry name" value="CBM_14"/>
    <property type="match status" value="1"/>
</dbReference>
<dbReference type="Gene3D" id="3.20.20.80">
    <property type="entry name" value="Glycosidases"/>
    <property type="match status" value="1"/>
</dbReference>
<feature type="compositionally biased region" description="Low complexity" evidence="7">
    <location>
        <begin position="837"/>
        <end position="851"/>
    </location>
</feature>
<feature type="region of interest" description="Disordered" evidence="7">
    <location>
        <begin position="808"/>
        <end position="853"/>
    </location>
</feature>
<dbReference type="Gene3D" id="2.170.140.10">
    <property type="entry name" value="Chitin binding domain"/>
    <property type="match status" value="1"/>
</dbReference>
<evidence type="ECO:0000313" key="11">
    <source>
        <dbReference type="EMBL" id="KAK6182617.1"/>
    </source>
</evidence>
<accession>A0AAN8JT18</accession>
<keyword evidence="5 6" id="KW-0326">Glycosidase</keyword>
<dbReference type="PANTHER" id="PTHR11177">
    <property type="entry name" value="CHITINASE"/>
    <property type="match status" value="1"/>
</dbReference>
<dbReference type="InterPro" id="IPR029070">
    <property type="entry name" value="Chitinase_insertion_sf"/>
</dbReference>
<dbReference type="InterPro" id="IPR011583">
    <property type="entry name" value="Chitinase_II/V-like_cat"/>
</dbReference>
<comment type="caution">
    <text evidence="11">The sequence shown here is derived from an EMBL/GenBank/DDBJ whole genome shotgun (WGS) entry which is preliminary data.</text>
</comment>
<dbReference type="GO" id="GO:0006032">
    <property type="term" value="P:chitin catabolic process"/>
    <property type="evidence" value="ECO:0007669"/>
    <property type="project" value="UniProtKB-ARBA"/>
</dbReference>
<feature type="compositionally biased region" description="Basic residues" evidence="7">
    <location>
        <begin position="423"/>
        <end position="438"/>
    </location>
</feature>
<feature type="domain" description="Chitin-binding type-2" evidence="9">
    <location>
        <begin position="1416"/>
        <end position="1471"/>
    </location>
</feature>
<keyword evidence="8" id="KW-0732">Signal</keyword>
<dbReference type="InterPro" id="IPR002557">
    <property type="entry name" value="Chitin-bd_dom"/>
</dbReference>
<dbReference type="SMART" id="SM00636">
    <property type="entry name" value="Glyco_18"/>
    <property type="match status" value="1"/>
</dbReference>
<feature type="domain" description="GH18" evidence="10">
    <location>
        <begin position="38"/>
        <end position="411"/>
    </location>
</feature>
<evidence type="ECO:0000256" key="7">
    <source>
        <dbReference type="SAM" id="MobiDB-lite"/>
    </source>
</evidence>
<evidence type="ECO:0000313" key="12">
    <source>
        <dbReference type="Proteomes" id="UP001347796"/>
    </source>
</evidence>
<dbReference type="GO" id="GO:0005576">
    <property type="term" value="C:extracellular region"/>
    <property type="evidence" value="ECO:0007669"/>
    <property type="project" value="InterPro"/>
</dbReference>
<dbReference type="GO" id="GO:0005975">
    <property type="term" value="P:carbohydrate metabolic process"/>
    <property type="evidence" value="ECO:0007669"/>
    <property type="project" value="InterPro"/>
</dbReference>
<dbReference type="FunFam" id="3.10.50.10:FF:000008">
    <property type="entry name" value="Chitinase 11"/>
    <property type="match status" value="1"/>
</dbReference>